<evidence type="ECO:0000313" key="1">
    <source>
        <dbReference type="EMBL" id="KAK7331876.1"/>
    </source>
</evidence>
<dbReference type="EMBL" id="JAYMYR010000011">
    <property type="protein sequence ID" value="KAK7331876.1"/>
    <property type="molecule type" value="Genomic_DNA"/>
</dbReference>
<name>A0AAN9L9X4_PHACN</name>
<sequence>MISVFLKDCALNLQQELICLGSFQQSYRMRVSIDVTRNDERNFFCRRLFLSESFSTFNTIRVFPHCKSRTFSRKASYIFQSIRNDPFHTSFPQ</sequence>
<evidence type="ECO:0000313" key="2">
    <source>
        <dbReference type="Proteomes" id="UP001374584"/>
    </source>
</evidence>
<dbReference type="AlphaFoldDB" id="A0AAN9L9X4"/>
<keyword evidence="2" id="KW-1185">Reference proteome</keyword>
<accession>A0AAN9L9X4</accession>
<reference evidence="1 2" key="1">
    <citation type="submission" date="2024-01" db="EMBL/GenBank/DDBJ databases">
        <title>The genomes of 5 underutilized Papilionoideae crops provide insights into root nodulation and disease resistanc.</title>
        <authorList>
            <person name="Jiang F."/>
        </authorList>
    </citation>
    <scope>NUCLEOTIDE SEQUENCE [LARGE SCALE GENOMIC DNA]</scope>
    <source>
        <strain evidence="1">JINMINGXINNONG_FW02</strain>
        <tissue evidence="1">Leaves</tissue>
    </source>
</reference>
<proteinExistence type="predicted"/>
<gene>
    <name evidence="1" type="ORF">VNO80_28617</name>
</gene>
<organism evidence="1 2">
    <name type="scientific">Phaseolus coccineus</name>
    <name type="common">Scarlet runner bean</name>
    <name type="synonym">Phaseolus multiflorus</name>
    <dbReference type="NCBI Taxonomy" id="3886"/>
    <lineage>
        <taxon>Eukaryota</taxon>
        <taxon>Viridiplantae</taxon>
        <taxon>Streptophyta</taxon>
        <taxon>Embryophyta</taxon>
        <taxon>Tracheophyta</taxon>
        <taxon>Spermatophyta</taxon>
        <taxon>Magnoliopsida</taxon>
        <taxon>eudicotyledons</taxon>
        <taxon>Gunneridae</taxon>
        <taxon>Pentapetalae</taxon>
        <taxon>rosids</taxon>
        <taxon>fabids</taxon>
        <taxon>Fabales</taxon>
        <taxon>Fabaceae</taxon>
        <taxon>Papilionoideae</taxon>
        <taxon>50 kb inversion clade</taxon>
        <taxon>NPAAA clade</taxon>
        <taxon>indigoferoid/millettioid clade</taxon>
        <taxon>Phaseoleae</taxon>
        <taxon>Phaseolus</taxon>
    </lineage>
</organism>
<comment type="caution">
    <text evidence="1">The sequence shown here is derived from an EMBL/GenBank/DDBJ whole genome shotgun (WGS) entry which is preliminary data.</text>
</comment>
<dbReference type="Proteomes" id="UP001374584">
    <property type="component" value="Unassembled WGS sequence"/>
</dbReference>
<protein>
    <submittedName>
        <fullName evidence="1">Uncharacterized protein</fullName>
    </submittedName>
</protein>